<reference evidence="2 3" key="1">
    <citation type="journal article" date="2007" name="DNA Res.">
        <title>Complete genomic structure of the bloom-forming toxic cyanobacterium Microcystis aeruginosa NIES-843.</title>
        <authorList>
            <person name="Kaneko T."/>
            <person name="Nakajima N."/>
            <person name="Okamoto S."/>
            <person name="Suzuki I."/>
            <person name="Tanabe Y."/>
            <person name="Tamaoki M."/>
            <person name="Nakamura Y."/>
            <person name="Kasai F."/>
            <person name="Watanabe A."/>
            <person name="Kawashima K."/>
            <person name="Kishida Y."/>
            <person name="Ono A."/>
            <person name="Shimizu Y."/>
            <person name="Takahashi C."/>
            <person name="Minami C."/>
            <person name="Fujishiro T."/>
            <person name="Kohara M."/>
            <person name="Katoh M."/>
            <person name="Nakazaki N."/>
            <person name="Nakayama S."/>
            <person name="Yamada M."/>
            <person name="Tabata S."/>
            <person name="Watanabe M.M."/>
        </authorList>
    </citation>
    <scope>NUCLEOTIDE SEQUENCE [LARGE SCALE GENOMIC DNA]</scope>
    <source>
        <strain evidence="3">NIES-843 / IAM M-247</strain>
    </source>
</reference>
<gene>
    <name evidence="2" type="ordered locus">MAE_18070</name>
</gene>
<keyword evidence="1" id="KW-0472">Membrane</keyword>
<protein>
    <submittedName>
        <fullName evidence="2">Uncharacterized protein</fullName>
    </submittedName>
</protein>
<feature type="transmembrane region" description="Helical" evidence="1">
    <location>
        <begin position="26"/>
        <end position="43"/>
    </location>
</feature>
<dbReference type="Proteomes" id="UP000001510">
    <property type="component" value="Chromosome"/>
</dbReference>
<keyword evidence="1" id="KW-1133">Transmembrane helix</keyword>
<accession>B0JWE9</accession>
<keyword evidence="3" id="KW-1185">Reference proteome</keyword>
<dbReference type="PaxDb" id="449447-MAE_18070"/>
<evidence type="ECO:0000313" key="3">
    <source>
        <dbReference type="Proteomes" id="UP000001510"/>
    </source>
</evidence>
<name>B0JWE9_MICAN</name>
<proteinExistence type="predicted"/>
<keyword evidence="1" id="KW-0812">Transmembrane</keyword>
<organism evidence="2 3">
    <name type="scientific">Microcystis aeruginosa (strain NIES-843 / IAM M-2473)</name>
    <dbReference type="NCBI Taxonomy" id="449447"/>
    <lineage>
        <taxon>Bacteria</taxon>
        <taxon>Bacillati</taxon>
        <taxon>Cyanobacteriota</taxon>
        <taxon>Cyanophyceae</taxon>
        <taxon>Oscillatoriophycideae</taxon>
        <taxon>Chroococcales</taxon>
        <taxon>Microcystaceae</taxon>
        <taxon>Microcystis</taxon>
    </lineage>
</organism>
<sequence length="52" mass="5851">MTVEGAECGLSTQFLKFPKLLINYRINIYLLSLSTALAAKIFTMKSLDLLQK</sequence>
<dbReference type="HOGENOM" id="CLU_3081828_0_0_3"/>
<dbReference type="AlphaFoldDB" id="B0JWE9"/>
<dbReference type="EnsemblBacteria" id="BAG01629">
    <property type="protein sequence ID" value="BAG01629"/>
    <property type="gene ID" value="MAE_18070"/>
</dbReference>
<evidence type="ECO:0000313" key="2">
    <source>
        <dbReference type="EMBL" id="BAG01629.1"/>
    </source>
</evidence>
<evidence type="ECO:0000256" key="1">
    <source>
        <dbReference type="SAM" id="Phobius"/>
    </source>
</evidence>
<dbReference type="KEGG" id="mar:MAE_18070"/>
<dbReference type="EMBL" id="AP009552">
    <property type="protein sequence ID" value="BAG01629.1"/>
    <property type="molecule type" value="Genomic_DNA"/>
</dbReference>